<dbReference type="GO" id="GO:0008237">
    <property type="term" value="F:metallopeptidase activity"/>
    <property type="evidence" value="ECO:0007669"/>
    <property type="project" value="UniProtKB-KW"/>
</dbReference>
<gene>
    <name evidence="2" type="ORF">HA336_06875</name>
</gene>
<dbReference type="AlphaFoldDB" id="A0A832T2J1"/>
<dbReference type="GO" id="GO:0006508">
    <property type="term" value="P:proteolysis"/>
    <property type="evidence" value="ECO:0007669"/>
    <property type="project" value="UniProtKB-KW"/>
</dbReference>
<sequence>MILTPVIAVTGVLLGLLYAPISVVIAFLVETVLTSGLSGPYRLVIAAVVVAPIVEELSKGLGFLVVPRVLAGALRLASRFPVIGPTVGTAAKVVRECGRRPVGTVTVAATTALGFGSMENVFYALVGLKFGLLGPIIVGFVRTFTSLPIHVIATSSFGLLYGSLRRRWLGFAVGYSTAISIHAAFNFAAVYARYKATHGLIGT</sequence>
<reference evidence="2" key="1">
    <citation type="journal article" date="2020" name="bioRxiv">
        <title>A rank-normalized archaeal taxonomy based on genome phylogeny resolves widespread incomplete and uneven classifications.</title>
        <authorList>
            <person name="Rinke C."/>
            <person name="Chuvochina M."/>
            <person name="Mussig A.J."/>
            <person name="Chaumeil P.-A."/>
            <person name="Waite D.W."/>
            <person name="Whitman W.B."/>
            <person name="Parks D.H."/>
            <person name="Hugenholtz P."/>
        </authorList>
    </citation>
    <scope>NUCLEOTIDE SEQUENCE</scope>
    <source>
        <strain evidence="2">UBA8853</strain>
    </source>
</reference>
<dbReference type="EMBL" id="DUJS01000004">
    <property type="protein sequence ID" value="HII70935.1"/>
    <property type="molecule type" value="Genomic_DNA"/>
</dbReference>
<keyword evidence="2" id="KW-0378">Hydrolase</keyword>
<dbReference type="RefSeq" id="WP_011019834.1">
    <property type="nucleotide sequence ID" value="NZ_DUJS01000004.1"/>
</dbReference>
<proteinExistence type="predicted"/>
<feature type="transmembrane region" description="Helical" evidence="1">
    <location>
        <begin position="171"/>
        <end position="194"/>
    </location>
</feature>
<feature type="transmembrane region" description="Helical" evidence="1">
    <location>
        <begin position="147"/>
        <end position="164"/>
    </location>
</feature>
<name>A0A832T2J1_9EURY</name>
<dbReference type="Pfam" id="PF13367">
    <property type="entry name" value="PrsW-protease"/>
    <property type="match status" value="1"/>
</dbReference>
<dbReference type="GeneID" id="1478061"/>
<evidence type="ECO:0000313" key="3">
    <source>
        <dbReference type="Proteomes" id="UP000619545"/>
    </source>
</evidence>
<keyword evidence="2" id="KW-0645">Protease</keyword>
<dbReference type="InterPro" id="IPR026898">
    <property type="entry name" value="PrsW"/>
</dbReference>
<dbReference type="Proteomes" id="UP000619545">
    <property type="component" value="Unassembled WGS sequence"/>
</dbReference>
<accession>A0A832T2J1</accession>
<evidence type="ECO:0000313" key="2">
    <source>
        <dbReference type="EMBL" id="HII70935.1"/>
    </source>
</evidence>
<evidence type="ECO:0000256" key="1">
    <source>
        <dbReference type="SAM" id="Phobius"/>
    </source>
</evidence>
<keyword evidence="1" id="KW-0812">Transmembrane</keyword>
<comment type="caution">
    <text evidence="2">The sequence shown here is derived from an EMBL/GenBank/DDBJ whole genome shotgun (WGS) entry which is preliminary data.</text>
</comment>
<keyword evidence="2" id="KW-0482">Metalloprotease</keyword>
<organism evidence="2 3">
    <name type="scientific">Methanopyrus kandleri</name>
    <dbReference type="NCBI Taxonomy" id="2320"/>
    <lineage>
        <taxon>Archaea</taxon>
        <taxon>Methanobacteriati</taxon>
        <taxon>Methanobacteriota</taxon>
        <taxon>Methanomada group</taxon>
        <taxon>Methanopyri</taxon>
        <taxon>Methanopyrales</taxon>
        <taxon>Methanopyraceae</taxon>
        <taxon>Methanopyrus</taxon>
    </lineage>
</organism>
<keyword evidence="1" id="KW-0472">Membrane</keyword>
<feature type="transmembrane region" description="Helical" evidence="1">
    <location>
        <begin position="6"/>
        <end position="29"/>
    </location>
</feature>
<protein>
    <submittedName>
        <fullName evidence="2">PrsW family intramembrane metalloprotease</fullName>
    </submittedName>
</protein>
<keyword evidence="1" id="KW-1133">Transmembrane helix</keyword>